<feature type="compositionally biased region" description="Basic and acidic residues" evidence="1">
    <location>
        <begin position="135"/>
        <end position="145"/>
    </location>
</feature>
<protein>
    <submittedName>
        <fullName evidence="2">Uncharacterized protein</fullName>
    </submittedName>
</protein>
<feature type="region of interest" description="Disordered" evidence="1">
    <location>
        <begin position="133"/>
        <end position="208"/>
    </location>
</feature>
<proteinExistence type="predicted"/>
<feature type="compositionally biased region" description="Pro residues" evidence="1">
    <location>
        <begin position="39"/>
        <end position="50"/>
    </location>
</feature>
<organism evidence="2 3">
    <name type="scientific">Rangifer tarandus platyrhynchus</name>
    <name type="common">Svalbard reindeer</name>
    <dbReference type="NCBI Taxonomy" id="3082113"/>
    <lineage>
        <taxon>Eukaryota</taxon>
        <taxon>Metazoa</taxon>
        <taxon>Chordata</taxon>
        <taxon>Craniata</taxon>
        <taxon>Vertebrata</taxon>
        <taxon>Euteleostomi</taxon>
        <taxon>Mammalia</taxon>
        <taxon>Eutheria</taxon>
        <taxon>Laurasiatheria</taxon>
        <taxon>Artiodactyla</taxon>
        <taxon>Ruminantia</taxon>
        <taxon>Pecora</taxon>
        <taxon>Cervidae</taxon>
        <taxon>Odocoileinae</taxon>
        <taxon>Rangifer</taxon>
    </lineage>
</organism>
<sequence>MQDDPRDPAAETRVDADGGGSQGLSRTARTGATETDARPTPPTPAAPTPPTLACAGCGQAAEWCWDGETGTRGLIEASGLGRRDGPVRPASTPGPKGRRVRKAFWAEITSWPVTHARTPPAWPVPGAVAVRGKGKLADLPDRPLPSRESGLETGSGAGGTGDREASARNECGPSESPLLSAQPVLPHDLLQEALQSPREASSPPPACL</sequence>
<dbReference type="Proteomes" id="UP001176941">
    <property type="component" value="Chromosome 15"/>
</dbReference>
<keyword evidence="3" id="KW-1185">Reference proteome</keyword>
<feature type="region of interest" description="Disordered" evidence="1">
    <location>
        <begin position="1"/>
        <end position="51"/>
    </location>
</feature>
<dbReference type="EMBL" id="OX459951">
    <property type="protein sequence ID" value="CAI9157386.1"/>
    <property type="molecule type" value="Genomic_DNA"/>
</dbReference>
<evidence type="ECO:0000256" key="1">
    <source>
        <dbReference type="SAM" id="MobiDB-lite"/>
    </source>
</evidence>
<evidence type="ECO:0000313" key="3">
    <source>
        <dbReference type="Proteomes" id="UP001176941"/>
    </source>
</evidence>
<feature type="region of interest" description="Disordered" evidence="1">
    <location>
        <begin position="75"/>
        <end position="100"/>
    </location>
</feature>
<reference evidence="2" key="1">
    <citation type="submission" date="2023-04" db="EMBL/GenBank/DDBJ databases">
        <authorList>
            <consortium name="ELIXIR-Norway"/>
        </authorList>
    </citation>
    <scope>NUCLEOTIDE SEQUENCE [LARGE SCALE GENOMIC DNA]</scope>
</reference>
<name>A0ABN8YA42_RANTA</name>
<accession>A0ABN8YA42</accession>
<evidence type="ECO:0000313" key="2">
    <source>
        <dbReference type="EMBL" id="CAI9157386.1"/>
    </source>
</evidence>
<gene>
    <name evidence="2" type="ORF">MRATA1EN1_LOCUS6348</name>
</gene>
<feature type="compositionally biased region" description="Basic and acidic residues" evidence="1">
    <location>
        <begin position="1"/>
        <end position="16"/>
    </location>
</feature>